<evidence type="ECO:0000259" key="1">
    <source>
        <dbReference type="PROSITE" id="PS50181"/>
    </source>
</evidence>
<dbReference type="InterPro" id="IPR001810">
    <property type="entry name" value="F-box_dom"/>
</dbReference>
<dbReference type="InterPro" id="IPR036047">
    <property type="entry name" value="F-box-like_dom_sf"/>
</dbReference>
<organism evidence="2">
    <name type="scientific">Powellomyces hirtus</name>
    <dbReference type="NCBI Taxonomy" id="109895"/>
    <lineage>
        <taxon>Eukaryota</taxon>
        <taxon>Fungi</taxon>
        <taxon>Fungi incertae sedis</taxon>
        <taxon>Chytridiomycota</taxon>
        <taxon>Chytridiomycota incertae sedis</taxon>
        <taxon>Chytridiomycetes</taxon>
        <taxon>Spizellomycetales</taxon>
        <taxon>Powellomycetaceae</taxon>
        <taxon>Powellomyces</taxon>
    </lineage>
</organism>
<dbReference type="SUPFAM" id="SSF81383">
    <property type="entry name" value="F-box domain"/>
    <property type="match status" value="1"/>
</dbReference>
<dbReference type="Gene3D" id="3.80.10.10">
    <property type="entry name" value="Ribonuclease Inhibitor"/>
    <property type="match status" value="1"/>
</dbReference>
<keyword evidence="2" id="KW-0496">Mitochondrion</keyword>
<evidence type="ECO:0000313" key="2">
    <source>
        <dbReference type="EMBL" id="QCQ69157.1"/>
    </source>
</evidence>
<protein>
    <submittedName>
        <fullName evidence="2">F-box like-protein</fullName>
    </submittedName>
</protein>
<dbReference type="AlphaFoldDB" id="A0A4P8NQB5"/>
<dbReference type="PROSITE" id="PS50181">
    <property type="entry name" value="FBOX"/>
    <property type="match status" value="1"/>
</dbReference>
<dbReference type="PANTHER" id="PTHR16134:SF119">
    <property type="entry name" value="AT02038P-RELATED"/>
    <property type="match status" value="1"/>
</dbReference>
<accession>A0A4P8NQB5</accession>
<name>A0A4P8NQB5_9FUNG</name>
<gene>
    <name evidence="2" type="primary">orf584</name>
</gene>
<reference evidence="2" key="1">
    <citation type="journal article" date="2018" name="BMC Evol. Biol.">
        <title>The linear mitochondrial genome of the quarantine chytrid Synchytrium endobioticum; insights into the evolution and recent history of an obligate biotrophic plant pathogen.</title>
        <authorList>
            <person name="van de Vossenberg B.T.L.H."/>
            <person name="Brankovics B."/>
            <person name="Nguyen H.D.T."/>
            <person name="van Gent-Pelzer M.P.E."/>
            <person name="Smith D."/>
            <person name="Dadej K."/>
            <person name="Przetakiewicz J."/>
            <person name="Kreuze J.F."/>
            <person name="Boerma M."/>
            <person name="van Leeuwen G.C.M."/>
            <person name="Andre Levesque C."/>
            <person name="van der Lee T.A.J."/>
        </authorList>
    </citation>
    <scope>NUCLEOTIDE SEQUENCE</scope>
    <source>
        <strain evidence="2">CBS 809.83</strain>
    </source>
</reference>
<dbReference type="SUPFAM" id="SSF52047">
    <property type="entry name" value="RNI-like"/>
    <property type="match status" value="1"/>
</dbReference>
<feature type="domain" description="F-box" evidence="1">
    <location>
        <begin position="1"/>
        <end position="44"/>
    </location>
</feature>
<dbReference type="Pfam" id="PF12937">
    <property type="entry name" value="F-box-like"/>
    <property type="match status" value="1"/>
</dbReference>
<sequence length="584" mass="65375">MDSQLPQEVLAHIVQYLPSHDLLVLAVVARRWATAAIRALYRSLTIDSSTTLQKLQLALHSHLEPSFPSLPRPIPTDLFHLSLLSLNPNDNSEDALPSLDKTTLRAIWLLVGPSLRSLSAPASYLETESANIFHSLVHLTLTLRHRLQRSDFPRFSPSVHPGLFESLIVPRLETLTVSHPLMADNLVALLSSCPGLKSLSIHSWTDGSDMGFFRLVEPTYEYDSSESERMLNVARAMPLGLRSLDVTFHCFPGHAATALQIIAQTCRGLNSVSIHWVFDAEGDVSQDLGRELEDRVEEEWKDLMPEGLPLHLLAGSHLSALSVRGACLSGAVFQMITERSPKLQYLDLRSDGPPDTIPMPSGRYDRRDMYDLRWLPDQCPDLQHIAINMYHCIGYLSLLELPLRSVTLAGTGTRFHELLTVLEALTIPLQELRVWTGRLFIHNTGRGWGTSDGKRGRDPPDAMQAVIDAVNRTGARTLELQGIFAIRSDEQLLQIAQQCPRLHSLDTWDVIPDRDAKKRGDWTLAERKMGEWGVPFGLSGNEKKGRGRKTSQRFALYNLSALEKLRSGQHLTGQKQKSVCRKSF</sequence>
<dbReference type="PANTHER" id="PTHR16134">
    <property type="entry name" value="F-BOX/TPR REPEAT PROTEIN POF3"/>
    <property type="match status" value="1"/>
</dbReference>
<dbReference type="EMBL" id="MK292695">
    <property type="protein sequence ID" value="QCQ69157.1"/>
    <property type="molecule type" value="Genomic_DNA"/>
</dbReference>
<dbReference type="Gene3D" id="1.20.1280.50">
    <property type="match status" value="1"/>
</dbReference>
<dbReference type="InterPro" id="IPR032675">
    <property type="entry name" value="LRR_dom_sf"/>
</dbReference>
<proteinExistence type="predicted"/>
<geneLocation type="mitochondrion" evidence="2"/>